<dbReference type="InterPro" id="IPR003838">
    <property type="entry name" value="ABC3_permease_C"/>
</dbReference>
<evidence type="ECO:0000256" key="5">
    <source>
        <dbReference type="ARBA" id="ARBA00022618"/>
    </source>
</evidence>
<dbReference type="Proteomes" id="UP000198915">
    <property type="component" value="Unassembled WGS sequence"/>
</dbReference>
<name>A0A1I4CKC9_9BACL</name>
<evidence type="ECO:0000256" key="8">
    <source>
        <dbReference type="ARBA" id="ARBA00023136"/>
    </source>
</evidence>
<evidence type="ECO:0000313" key="14">
    <source>
        <dbReference type="EMBL" id="SFK80739.1"/>
    </source>
</evidence>
<dbReference type="InterPro" id="IPR004513">
    <property type="entry name" value="FtsX"/>
</dbReference>
<evidence type="ECO:0000256" key="2">
    <source>
        <dbReference type="ARBA" id="ARBA00007379"/>
    </source>
</evidence>
<proteinExistence type="inferred from homology"/>
<dbReference type="NCBIfam" id="NF038347">
    <property type="entry name" value="FtsX_Gpos"/>
    <property type="match status" value="1"/>
</dbReference>
<evidence type="ECO:0000313" key="15">
    <source>
        <dbReference type="Proteomes" id="UP000198915"/>
    </source>
</evidence>
<evidence type="ECO:0000256" key="10">
    <source>
        <dbReference type="PIRNR" id="PIRNR003097"/>
    </source>
</evidence>
<comment type="function">
    <text evidence="10">Part of the ABC transporter FtsEX involved in asymmetric cellular division facilitating the initiation of sporulation.</text>
</comment>
<feature type="transmembrane region" description="Helical" evidence="11">
    <location>
        <begin position="172"/>
        <end position="197"/>
    </location>
</feature>
<evidence type="ECO:0000256" key="9">
    <source>
        <dbReference type="ARBA" id="ARBA00023306"/>
    </source>
</evidence>
<comment type="subcellular location">
    <subcellularLocation>
        <location evidence="1">Cell membrane</location>
        <topology evidence="1">Multi-pass membrane protein</topology>
    </subcellularLocation>
</comment>
<evidence type="ECO:0000259" key="13">
    <source>
        <dbReference type="Pfam" id="PF18075"/>
    </source>
</evidence>
<feature type="transmembrane region" description="Helical" evidence="11">
    <location>
        <begin position="21"/>
        <end position="46"/>
    </location>
</feature>
<dbReference type="PIRSF" id="PIRSF003097">
    <property type="entry name" value="FtsX"/>
    <property type="match status" value="1"/>
</dbReference>
<keyword evidence="8 10" id="KW-0472">Membrane</keyword>
<evidence type="ECO:0000256" key="3">
    <source>
        <dbReference type="ARBA" id="ARBA00021907"/>
    </source>
</evidence>
<comment type="similarity">
    <text evidence="2 10">Belongs to the ABC-4 integral membrane protein family. FtsX subfamily.</text>
</comment>
<dbReference type="RefSeq" id="WP_092275586.1">
    <property type="nucleotide sequence ID" value="NZ_FORT01000020.1"/>
</dbReference>
<dbReference type="Pfam" id="PF02687">
    <property type="entry name" value="FtsX"/>
    <property type="match status" value="1"/>
</dbReference>
<feature type="domain" description="FtsX extracellular" evidence="13">
    <location>
        <begin position="59"/>
        <end position="150"/>
    </location>
</feature>
<dbReference type="InterPro" id="IPR058204">
    <property type="entry name" value="FtsX_firmicutes-type"/>
</dbReference>
<feature type="transmembrane region" description="Helical" evidence="11">
    <location>
        <begin position="218"/>
        <end position="245"/>
    </location>
</feature>
<feature type="transmembrane region" description="Helical" evidence="11">
    <location>
        <begin position="265"/>
        <end position="292"/>
    </location>
</feature>
<keyword evidence="5 10" id="KW-0132">Cell division</keyword>
<evidence type="ECO:0000256" key="1">
    <source>
        <dbReference type="ARBA" id="ARBA00004651"/>
    </source>
</evidence>
<accession>A0A1I4CKC9</accession>
<keyword evidence="6 11" id="KW-0812">Transmembrane</keyword>
<protein>
    <recommendedName>
        <fullName evidence="3 10">Cell division protein FtsX</fullName>
    </recommendedName>
</protein>
<dbReference type="GO" id="GO:0051301">
    <property type="term" value="P:cell division"/>
    <property type="evidence" value="ECO:0007669"/>
    <property type="project" value="UniProtKB-KW"/>
</dbReference>
<dbReference type="InterPro" id="IPR040690">
    <property type="entry name" value="FtsX_ECD"/>
</dbReference>
<keyword evidence="15" id="KW-1185">Reference proteome</keyword>
<dbReference type="Gene3D" id="3.30.70.3040">
    <property type="match status" value="1"/>
</dbReference>
<organism evidence="14 15">
    <name type="scientific">Brevibacillus centrosporus</name>
    <dbReference type="NCBI Taxonomy" id="54910"/>
    <lineage>
        <taxon>Bacteria</taxon>
        <taxon>Bacillati</taxon>
        <taxon>Bacillota</taxon>
        <taxon>Bacilli</taxon>
        <taxon>Bacillales</taxon>
        <taxon>Paenibacillaceae</taxon>
        <taxon>Brevibacillus</taxon>
    </lineage>
</organism>
<feature type="domain" description="ABC3 transporter permease C-terminal" evidence="12">
    <location>
        <begin position="175"/>
        <end position="289"/>
    </location>
</feature>
<keyword evidence="7 11" id="KW-1133">Transmembrane helix</keyword>
<evidence type="ECO:0000256" key="11">
    <source>
        <dbReference type="SAM" id="Phobius"/>
    </source>
</evidence>
<dbReference type="EMBL" id="FORT01000020">
    <property type="protein sequence ID" value="SFK80739.1"/>
    <property type="molecule type" value="Genomic_DNA"/>
</dbReference>
<dbReference type="Pfam" id="PF18075">
    <property type="entry name" value="FtsX_ECD"/>
    <property type="match status" value="1"/>
</dbReference>
<evidence type="ECO:0000259" key="12">
    <source>
        <dbReference type="Pfam" id="PF02687"/>
    </source>
</evidence>
<gene>
    <name evidence="14" type="ORF">SAMN05518846_12080</name>
</gene>
<evidence type="ECO:0000256" key="6">
    <source>
        <dbReference type="ARBA" id="ARBA00022692"/>
    </source>
</evidence>
<keyword evidence="4 10" id="KW-1003">Cell membrane</keyword>
<dbReference type="STRING" id="1884381.SAMN05518846_12080"/>
<dbReference type="PANTHER" id="PTHR47755">
    <property type="entry name" value="CELL DIVISION PROTEIN FTSX"/>
    <property type="match status" value="1"/>
</dbReference>
<evidence type="ECO:0000256" key="4">
    <source>
        <dbReference type="ARBA" id="ARBA00022475"/>
    </source>
</evidence>
<dbReference type="PANTHER" id="PTHR47755:SF1">
    <property type="entry name" value="CELL DIVISION PROTEIN FTSX"/>
    <property type="match status" value="1"/>
</dbReference>
<sequence length="298" mass="33382">MKIRTLGRHVREGVKNLGRNGWMSFASISAVTITLFILGVFLVLAMNVNYFAQSVEKQVEIRVFLDVLATKENVTQVEQNIKTIDKVESVTFIPKDEGLKQFKESLGEKAYLFEGLEKDNPLPDTFVVKTKDPKDTSVVAAQIKKLQYVKNLNYGEGTVEKLFAWTGAIRNVGIAFIIGLGFTAMFLIANTIKLTIVARRREIEIMKLVGATNWFIRWPFFVEGLLMGVLGALIPTAMLTVGYYYLLDAIQSSFEAAQLFKLLPLFPLVYEVALALIAIGAFIGIWGSLVSVRRFLRV</sequence>
<dbReference type="AlphaFoldDB" id="A0A1I4CKC9"/>
<dbReference type="GO" id="GO:0005886">
    <property type="term" value="C:plasma membrane"/>
    <property type="evidence" value="ECO:0007669"/>
    <property type="project" value="UniProtKB-SubCell"/>
</dbReference>
<reference evidence="15" key="1">
    <citation type="submission" date="2016-10" db="EMBL/GenBank/DDBJ databases">
        <authorList>
            <person name="Varghese N."/>
            <person name="Submissions S."/>
        </authorList>
    </citation>
    <scope>NUCLEOTIDE SEQUENCE [LARGE SCALE GENOMIC DNA]</scope>
    <source>
        <strain evidence="15">OK042</strain>
    </source>
</reference>
<evidence type="ECO:0000256" key="7">
    <source>
        <dbReference type="ARBA" id="ARBA00022989"/>
    </source>
</evidence>
<keyword evidence="9 10" id="KW-0131">Cell cycle</keyword>